<gene>
    <name evidence="2" type="ORF">ACFOUR_06285</name>
</gene>
<dbReference type="PANTHER" id="PTHR38643">
    <property type="entry name" value="PURINE NUCLEOSIDE PERMEASE C285.05-RELATED"/>
    <property type="match status" value="1"/>
</dbReference>
<comment type="caution">
    <text evidence="2">The sequence shown here is derived from an EMBL/GenBank/DDBJ whole genome shotgun (WGS) entry which is preliminary data.</text>
</comment>
<proteinExistence type="predicted"/>
<dbReference type="EMBL" id="JBHSAQ010000002">
    <property type="protein sequence ID" value="MFC3957980.1"/>
    <property type="molecule type" value="Genomic_DNA"/>
</dbReference>
<dbReference type="Pfam" id="PF06516">
    <property type="entry name" value="NUP"/>
    <property type="match status" value="1"/>
</dbReference>
<name>A0ABD5NMD5_9EURY</name>
<dbReference type="Gene3D" id="3.40.50.1580">
    <property type="entry name" value="Nucleoside phosphorylase domain"/>
    <property type="match status" value="1"/>
</dbReference>
<keyword evidence="3" id="KW-1185">Reference proteome</keyword>
<dbReference type="AlphaFoldDB" id="A0ABD5NMD5"/>
<dbReference type="SUPFAM" id="SSF53167">
    <property type="entry name" value="Purine and uridine phosphorylases"/>
    <property type="match status" value="1"/>
</dbReference>
<accession>A0ABD5NMD5</accession>
<protein>
    <submittedName>
        <fullName evidence="2">Purine nucleoside permease</fullName>
    </submittedName>
</protein>
<evidence type="ECO:0000256" key="1">
    <source>
        <dbReference type="SAM" id="MobiDB-lite"/>
    </source>
</evidence>
<reference evidence="2 3" key="1">
    <citation type="journal article" date="2019" name="Int. J. Syst. Evol. Microbiol.">
        <title>The Global Catalogue of Microorganisms (GCM) 10K type strain sequencing project: providing services to taxonomists for standard genome sequencing and annotation.</title>
        <authorList>
            <consortium name="The Broad Institute Genomics Platform"/>
            <consortium name="The Broad Institute Genome Sequencing Center for Infectious Disease"/>
            <person name="Wu L."/>
            <person name="Ma J."/>
        </authorList>
    </citation>
    <scope>NUCLEOTIDE SEQUENCE [LARGE SCALE GENOMIC DNA]</scope>
    <source>
        <strain evidence="2 3">IBRC-M 10256</strain>
    </source>
</reference>
<dbReference type="RefSeq" id="WP_256530669.1">
    <property type="nucleotide sequence ID" value="NZ_CP101824.1"/>
</dbReference>
<organism evidence="2 3">
    <name type="scientific">Halovivax cerinus</name>
    <dbReference type="NCBI Taxonomy" id="1487865"/>
    <lineage>
        <taxon>Archaea</taxon>
        <taxon>Methanobacteriati</taxon>
        <taxon>Methanobacteriota</taxon>
        <taxon>Stenosarchaea group</taxon>
        <taxon>Halobacteria</taxon>
        <taxon>Halobacteriales</taxon>
        <taxon>Natrialbaceae</taxon>
        <taxon>Halovivax</taxon>
    </lineage>
</organism>
<dbReference type="Proteomes" id="UP001595846">
    <property type="component" value="Unassembled WGS sequence"/>
</dbReference>
<feature type="compositionally biased region" description="Basic and acidic residues" evidence="1">
    <location>
        <begin position="151"/>
        <end position="167"/>
    </location>
</feature>
<evidence type="ECO:0000313" key="3">
    <source>
        <dbReference type="Proteomes" id="UP001595846"/>
    </source>
</evidence>
<dbReference type="InterPro" id="IPR009486">
    <property type="entry name" value="Pur_nuclsid_perm"/>
</dbReference>
<dbReference type="PANTHER" id="PTHR38643:SF1">
    <property type="entry name" value="PURINE NUCLEOSIDE PERMEASE C285.05-RELATED"/>
    <property type="match status" value="1"/>
</dbReference>
<feature type="region of interest" description="Disordered" evidence="1">
    <location>
        <begin position="145"/>
        <end position="167"/>
    </location>
</feature>
<sequence length="336" mass="35496">MTPDGPTVGRSSLDLPTPEPLDPNASIRPAVVVLPAVAFDPPFDERAPWLERLSIEAAYDIPGTDGPLYVTSPDGGVAVTTTGLGKAPAATTVASLWGADGLDVAGAHWLSAGIAGAPPARAVPGSVFLADAILDWDRKHRWDPAEVGDTTADRDSGLHPPDADSNDHAPIAIEQLSYLPEASLIDLDPDLVSLAAAAAENVDLDEDDAVRSYQDRYPQSPAHGPRVGVGSTVTSDEFWHGSALAREVDSLCRSYDIEPYVTTQMEDAATATALARFDAVDRYLSLRAVANYDRPAPGETVHDSFEGIDESVSLATENVARVGAAIVERLRDDGRN</sequence>
<dbReference type="GeneID" id="73903361"/>
<feature type="region of interest" description="Disordered" evidence="1">
    <location>
        <begin position="1"/>
        <end position="24"/>
    </location>
</feature>
<dbReference type="InterPro" id="IPR035994">
    <property type="entry name" value="Nucleoside_phosphorylase_sf"/>
</dbReference>
<evidence type="ECO:0000313" key="2">
    <source>
        <dbReference type="EMBL" id="MFC3957980.1"/>
    </source>
</evidence>